<dbReference type="EMBL" id="PFFQ01000061">
    <property type="protein sequence ID" value="PIW14295.1"/>
    <property type="molecule type" value="Genomic_DNA"/>
</dbReference>
<feature type="binding site" evidence="5 8">
    <location>
        <begin position="75"/>
        <end position="82"/>
    </location>
    <ligand>
        <name>substrate</name>
    </ligand>
</feature>
<dbReference type="NCBIfam" id="NF010925">
    <property type="entry name" value="PRK14345.1"/>
    <property type="match status" value="1"/>
</dbReference>
<keyword evidence="2 5" id="KW-0808">Transferase</keyword>
<evidence type="ECO:0000256" key="4">
    <source>
        <dbReference type="ARBA" id="ARBA00024732"/>
    </source>
</evidence>
<comment type="miscellaneous">
    <text evidence="5">In the reaction, the free carboxyl group of octanoic acid is attached via an amide linkage to the epsilon-amino group of a specific lysine residue of lipoyl domains of lipoate-dependent enzymes.</text>
</comment>
<dbReference type="Proteomes" id="UP000231019">
    <property type="component" value="Unassembled WGS sequence"/>
</dbReference>
<dbReference type="AlphaFoldDB" id="A0A2M7FY89"/>
<dbReference type="GO" id="GO:0009249">
    <property type="term" value="P:protein lipoylation"/>
    <property type="evidence" value="ECO:0007669"/>
    <property type="project" value="InterPro"/>
</dbReference>
<evidence type="ECO:0000259" key="10">
    <source>
        <dbReference type="PROSITE" id="PS51733"/>
    </source>
</evidence>
<comment type="pathway">
    <text evidence="1 5 6">Protein modification; protein lipoylation via endogenous pathway; protein N(6)-(lipoyl)lysine from octanoyl-[acyl-carrier-protein]: step 1/2.</text>
</comment>
<evidence type="ECO:0000313" key="11">
    <source>
        <dbReference type="EMBL" id="PIW14295.1"/>
    </source>
</evidence>
<dbReference type="SUPFAM" id="SSF55681">
    <property type="entry name" value="Class II aaRS and biotin synthetases"/>
    <property type="match status" value="1"/>
</dbReference>
<dbReference type="UniPathway" id="UPA00538">
    <property type="reaction ID" value="UER00592"/>
</dbReference>
<dbReference type="EC" id="2.3.1.181" evidence="5 6"/>
<comment type="function">
    <text evidence="4 5 6">Catalyzes the transfer of endogenously produced octanoic acid from octanoyl-acyl-carrier-protein onto the lipoyl domains of lipoate-dependent enzymes. Lipoyl-ACP can also act as a substrate although octanoyl-ACP is likely to be the physiological substrate.</text>
</comment>
<feature type="binding site" evidence="5 8">
    <location>
        <begin position="144"/>
        <end position="146"/>
    </location>
    <ligand>
        <name>substrate</name>
    </ligand>
</feature>
<organism evidence="11 12">
    <name type="scientific">bacterium (Candidatus Blackallbacteria) CG17_big_fil_post_rev_8_21_14_2_50_48_46</name>
    <dbReference type="NCBI Taxonomy" id="2014261"/>
    <lineage>
        <taxon>Bacteria</taxon>
        <taxon>Candidatus Blackallbacteria</taxon>
    </lineage>
</organism>
<dbReference type="InterPro" id="IPR004143">
    <property type="entry name" value="BPL_LPL_catalytic"/>
</dbReference>
<dbReference type="Pfam" id="PF21948">
    <property type="entry name" value="LplA-B_cat"/>
    <property type="match status" value="1"/>
</dbReference>
<evidence type="ECO:0000256" key="6">
    <source>
        <dbReference type="PIRNR" id="PIRNR016262"/>
    </source>
</evidence>
<evidence type="ECO:0000256" key="3">
    <source>
        <dbReference type="ARBA" id="ARBA00023315"/>
    </source>
</evidence>
<evidence type="ECO:0000256" key="8">
    <source>
        <dbReference type="PIRSR" id="PIRSR016262-2"/>
    </source>
</evidence>
<dbReference type="HAMAP" id="MF_00013">
    <property type="entry name" value="LipB"/>
    <property type="match status" value="1"/>
</dbReference>
<evidence type="ECO:0000313" key="12">
    <source>
        <dbReference type="Proteomes" id="UP000231019"/>
    </source>
</evidence>
<comment type="caution">
    <text evidence="11">The sequence shown here is derived from an EMBL/GenBank/DDBJ whole genome shotgun (WGS) entry which is preliminary data.</text>
</comment>
<reference evidence="11 12" key="1">
    <citation type="submission" date="2017-09" db="EMBL/GenBank/DDBJ databases">
        <title>Depth-based differentiation of microbial function through sediment-hosted aquifers and enrichment of novel symbionts in the deep terrestrial subsurface.</title>
        <authorList>
            <person name="Probst A.J."/>
            <person name="Ladd B."/>
            <person name="Jarett J.K."/>
            <person name="Geller-Mcgrath D.E."/>
            <person name="Sieber C.M."/>
            <person name="Emerson J.B."/>
            <person name="Anantharaman K."/>
            <person name="Thomas B.C."/>
            <person name="Malmstrom R."/>
            <person name="Stieglmeier M."/>
            <person name="Klingl A."/>
            <person name="Woyke T."/>
            <person name="Ryan C.M."/>
            <person name="Banfield J.F."/>
        </authorList>
    </citation>
    <scope>NUCLEOTIDE SEQUENCE [LARGE SCALE GENOMIC DNA]</scope>
    <source>
        <strain evidence="11">CG17_big_fil_post_rev_8_21_14_2_50_48_46</strain>
    </source>
</reference>
<dbReference type="GO" id="GO:0005737">
    <property type="term" value="C:cytoplasm"/>
    <property type="evidence" value="ECO:0007669"/>
    <property type="project" value="UniProtKB-SubCell"/>
</dbReference>
<accession>A0A2M7FY89</accession>
<dbReference type="PANTHER" id="PTHR10993">
    <property type="entry name" value="OCTANOYLTRANSFERASE"/>
    <property type="match status" value="1"/>
</dbReference>
<evidence type="ECO:0000256" key="9">
    <source>
        <dbReference type="PIRSR" id="PIRSR016262-3"/>
    </source>
</evidence>
<keyword evidence="3 5" id="KW-0012">Acyltransferase</keyword>
<feature type="active site" description="Acyl-thioester intermediate" evidence="5 7">
    <location>
        <position position="175"/>
    </location>
</feature>
<feature type="binding site" evidence="5 8">
    <location>
        <begin position="157"/>
        <end position="159"/>
    </location>
    <ligand>
        <name>substrate</name>
    </ligand>
</feature>
<dbReference type="PIRSF" id="PIRSF016262">
    <property type="entry name" value="LPLase"/>
    <property type="match status" value="1"/>
</dbReference>
<sequence length="213" mass="24631">MISKVNRPLEIQDLGLRDYAEIWQLQKELVEKRARQEIPDQLLLVEHPAVFTCGRRLRAETLQDLPAFPLYEIERGGELSFHEPGQLVGYPIIWLPPEKRDLRAFLSRLEKTLILTLKDLDFQAHSHPEAGHTGVWLKDRKIASIGIAVRRWVTWHGFALNINNSLTMIQGLNPCGFPAEVMISLKEAGQREYNMEYIKERVKIHFQELLATS</sequence>
<gene>
    <name evidence="5" type="primary">lipB</name>
    <name evidence="11" type="ORF">COW36_22020</name>
</gene>
<dbReference type="GO" id="GO:0033819">
    <property type="term" value="F:lipoyl(octanoyl) transferase activity"/>
    <property type="evidence" value="ECO:0007669"/>
    <property type="project" value="UniProtKB-EC"/>
</dbReference>
<proteinExistence type="inferred from homology"/>
<dbReference type="CDD" id="cd16444">
    <property type="entry name" value="LipB"/>
    <property type="match status" value="1"/>
</dbReference>
<name>A0A2M7FY89_9BACT</name>
<comment type="similarity">
    <text evidence="5 6">Belongs to the LipB family.</text>
</comment>
<dbReference type="PROSITE" id="PS51733">
    <property type="entry name" value="BPL_LPL_CATALYTIC"/>
    <property type="match status" value="1"/>
</dbReference>
<evidence type="ECO:0000256" key="1">
    <source>
        <dbReference type="ARBA" id="ARBA00004821"/>
    </source>
</evidence>
<evidence type="ECO:0000256" key="2">
    <source>
        <dbReference type="ARBA" id="ARBA00022679"/>
    </source>
</evidence>
<dbReference type="InterPro" id="IPR000544">
    <property type="entry name" value="Octanoyltransferase"/>
</dbReference>
<comment type="catalytic activity">
    <reaction evidence="5 6">
        <text>octanoyl-[ACP] + L-lysyl-[protein] = N(6)-octanoyl-L-lysyl-[protein] + holo-[ACP] + H(+)</text>
        <dbReference type="Rhea" id="RHEA:17665"/>
        <dbReference type="Rhea" id="RHEA-COMP:9636"/>
        <dbReference type="Rhea" id="RHEA-COMP:9685"/>
        <dbReference type="Rhea" id="RHEA-COMP:9752"/>
        <dbReference type="Rhea" id="RHEA-COMP:9928"/>
        <dbReference type="ChEBI" id="CHEBI:15378"/>
        <dbReference type="ChEBI" id="CHEBI:29969"/>
        <dbReference type="ChEBI" id="CHEBI:64479"/>
        <dbReference type="ChEBI" id="CHEBI:78463"/>
        <dbReference type="ChEBI" id="CHEBI:78809"/>
        <dbReference type="EC" id="2.3.1.181"/>
    </reaction>
</comment>
<keyword evidence="5" id="KW-0963">Cytoplasm</keyword>
<protein>
    <recommendedName>
        <fullName evidence="5 6">Octanoyltransferase</fullName>
        <ecNumber evidence="5 6">2.3.1.181</ecNumber>
    </recommendedName>
    <alternativeName>
        <fullName evidence="5">Lipoate-protein ligase B</fullName>
    </alternativeName>
    <alternativeName>
        <fullName evidence="5">Lipoyl/octanoyl transferase</fullName>
    </alternativeName>
    <alternativeName>
        <fullName evidence="5">Octanoyl-[acyl-carrier-protein]-protein N-octanoyltransferase</fullName>
    </alternativeName>
</protein>
<feature type="domain" description="BPL/LPL catalytic" evidence="10">
    <location>
        <begin position="36"/>
        <end position="213"/>
    </location>
</feature>
<feature type="site" description="Lowers pKa of active site Cys" evidence="5 9">
    <location>
        <position position="141"/>
    </location>
</feature>
<evidence type="ECO:0000256" key="5">
    <source>
        <dbReference type="HAMAP-Rule" id="MF_00013"/>
    </source>
</evidence>
<dbReference type="NCBIfam" id="TIGR00214">
    <property type="entry name" value="lipB"/>
    <property type="match status" value="1"/>
</dbReference>
<dbReference type="Gene3D" id="3.30.930.10">
    <property type="entry name" value="Bira Bifunctional Protein, Domain 2"/>
    <property type="match status" value="1"/>
</dbReference>
<evidence type="ECO:0000256" key="7">
    <source>
        <dbReference type="PIRSR" id="PIRSR016262-1"/>
    </source>
</evidence>
<dbReference type="InterPro" id="IPR045864">
    <property type="entry name" value="aa-tRNA-synth_II/BPL/LPL"/>
</dbReference>
<comment type="subcellular location">
    <subcellularLocation>
        <location evidence="5">Cytoplasm</location>
    </subcellularLocation>
</comment>
<dbReference type="PANTHER" id="PTHR10993:SF7">
    <property type="entry name" value="LIPOYLTRANSFERASE 2, MITOCHONDRIAL-RELATED"/>
    <property type="match status" value="1"/>
</dbReference>